<dbReference type="EMBL" id="KQ087201">
    <property type="protein sequence ID" value="KLT42861.1"/>
    <property type="molecule type" value="Genomic_DNA"/>
</dbReference>
<feature type="region of interest" description="Disordered" evidence="1">
    <location>
        <begin position="290"/>
        <end position="336"/>
    </location>
</feature>
<dbReference type="STRING" id="879819.A0A0J0XNY0"/>
<protein>
    <submittedName>
        <fullName evidence="2">Uncharacterized protein</fullName>
    </submittedName>
</protein>
<evidence type="ECO:0000313" key="3">
    <source>
        <dbReference type="Proteomes" id="UP000053611"/>
    </source>
</evidence>
<dbReference type="GeneID" id="28983621"/>
<dbReference type="RefSeq" id="XP_018279352.1">
    <property type="nucleotide sequence ID" value="XM_018423018.1"/>
</dbReference>
<dbReference type="PANTHER" id="PTHR15410:SF2">
    <property type="entry name" value="HIRA-INTERACTING PROTEIN 3"/>
    <property type="match status" value="1"/>
</dbReference>
<dbReference type="OrthoDB" id="552755at2759"/>
<accession>A0A0J0XNY0</accession>
<keyword evidence="3" id="KW-1185">Reference proteome</keyword>
<feature type="compositionally biased region" description="Acidic residues" evidence="1">
    <location>
        <begin position="325"/>
        <end position="336"/>
    </location>
</feature>
<proteinExistence type="predicted"/>
<feature type="region of interest" description="Disordered" evidence="1">
    <location>
        <begin position="68"/>
        <end position="219"/>
    </location>
</feature>
<dbReference type="InterPro" id="IPR037647">
    <property type="entry name" value="HIRIP3"/>
</dbReference>
<feature type="compositionally biased region" description="Low complexity" evidence="1">
    <location>
        <begin position="137"/>
        <end position="155"/>
    </location>
</feature>
<sequence>MDASKRAKLPQVARASVRAADKSGALDRNEYTMAVARADVLKRLNLTEVDSEGKKIIKEAVMKALAALGENEEQSSNEEVSEEQLEDNEEVEEEPPRKGRRRETKLKAPSESEDSKSDSFDPFDDDEEPPRKRARSSKVASRGASASTGRSRTSTPLKQGKPSAKSVEVIEDSDDEAAPAKRKLSTSPSPASSMSSTPHTRAPVPLRVATSRSQQLSPDEAQIADLKRIVVACGVRKQWTKEFADCPTPSSQINHLKSILHSLGMKGKPTMGKAKSLKERRELAQELNDVKEFEASRGAERPRRGHAEPDRRVSASGAMAAVMDFLDDDDDDDDDK</sequence>
<feature type="compositionally biased region" description="Low complexity" evidence="1">
    <location>
        <begin position="185"/>
        <end position="200"/>
    </location>
</feature>
<feature type="compositionally biased region" description="Basic and acidic residues" evidence="1">
    <location>
        <begin position="19"/>
        <end position="29"/>
    </location>
</feature>
<dbReference type="PANTHER" id="PTHR15410">
    <property type="entry name" value="HIRA-INTERACTING PROTEIN 3"/>
    <property type="match status" value="1"/>
</dbReference>
<dbReference type="Proteomes" id="UP000053611">
    <property type="component" value="Unassembled WGS sequence"/>
</dbReference>
<dbReference type="GO" id="GO:0005634">
    <property type="term" value="C:nucleus"/>
    <property type="evidence" value="ECO:0007669"/>
    <property type="project" value="TreeGrafter"/>
</dbReference>
<feature type="region of interest" description="Disordered" evidence="1">
    <location>
        <begin position="1"/>
        <end position="29"/>
    </location>
</feature>
<reference evidence="2 3" key="1">
    <citation type="submission" date="2015-03" db="EMBL/GenBank/DDBJ databases">
        <title>Genomics and transcriptomics of the oil-accumulating basidiomycete yeast T. oleaginosus allow insights into substrate utilization and the diverse evolutionary trajectories of mating systems in fungi.</title>
        <authorList>
            <consortium name="DOE Joint Genome Institute"/>
            <person name="Kourist R."/>
            <person name="Kracht O."/>
            <person name="Bracharz F."/>
            <person name="Lipzen A."/>
            <person name="Nolan M."/>
            <person name="Ohm R."/>
            <person name="Grigoriev I."/>
            <person name="Sun S."/>
            <person name="Heitman J."/>
            <person name="Bruck T."/>
            <person name="Nowrousian M."/>
        </authorList>
    </citation>
    <scope>NUCLEOTIDE SEQUENCE [LARGE SCALE GENOMIC DNA]</scope>
    <source>
        <strain evidence="2 3">IBC0246</strain>
    </source>
</reference>
<feature type="compositionally biased region" description="Acidic residues" evidence="1">
    <location>
        <begin position="70"/>
        <end position="93"/>
    </location>
</feature>
<name>A0A0J0XNY0_9TREE</name>
<evidence type="ECO:0000313" key="2">
    <source>
        <dbReference type="EMBL" id="KLT42861.1"/>
    </source>
</evidence>
<evidence type="ECO:0000256" key="1">
    <source>
        <dbReference type="SAM" id="MobiDB-lite"/>
    </source>
</evidence>
<feature type="compositionally biased region" description="Basic and acidic residues" evidence="1">
    <location>
        <begin position="105"/>
        <end position="119"/>
    </location>
</feature>
<feature type="compositionally biased region" description="Basic and acidic residues" evidence="1">
    <location>
        <begin position="290"/>
        <end position="313"/>
    </location>
</feature>
<organism evidence="2 3">
    <name type="scientific">Cutaneotrichosporon oleaginosum</name>
    <dbReference type="NCBI Taxonomy" id="879819"/>
    <lineage>
        <taxon>Eukaryota</taxon>
        <taxon>Fungi</taxon>
        <taxon>Dikarya</taxon>
        <taxon>Basidiomycota</taxon>
        <taxon>Agaricomycotina</taxon>
        <taxon>Tremellomycetes</taxon>
        <taxon>Trichosporonales</taxon>
        <taxon>Trichosporonaceae</taxon>
        <taxon>Cutaneotrichosporon</taxon>
    </lineage>
</organism>
<gene>
    <name evidence="2" type="ORF">CC85DRAFT_285208</name>
</gene>
<dbReference type="AlphaFoldDB" id="A0A0J0XNY0"/>